<proteinExistence type="predicted"/>
<dbReference type="InterPro" id="IPR010044">
    <property type="entry name" value="MTAP"/>
</dbReference>
<sequence length="260" mass="28627">MTGWDSNVPANKISQIEFELTYFSENNQSPPRLMMFSLHVCNIVRSPDIRHRVLPLALALNLRDVRPWTFFENGMVGHVSMADPFDAPLSKAVHDAISRPGVLEGEDVTAHSAGTVICIEGPQFSTRSESLLYRSLPTQPPISVINMSAVPECKLFREAEIAYALVCMSTDYDSWHGTNEGVSVEMVMGHMVANGANAKRAVAAVLEELSKEDVKGVVGERWTMASRGGVMGLHKRDGRGVEAVGRLRWLFGEKWVDGGE</sequence>
<evidence type="ECO:0000256" key="2">
    <source>
        <dbReference type="ARBA" id="ARBA00022679"/>
    </source>
</evidence>
<dbReference type="GO" id="GO:0019509">
    <property type="term" value="P:L-methionine salvage from methylthioadenosine"/>
    <property type="evidence" value="ECO:0007669"/>
    <property type="project" value="TreeGrafter"/>
</dbReference>
<dbReference type="GeneID" id="59292581"/>
<dbReference type="AlphaFoldDB" id="A0A8H6L0B8"/>
<evidence type="ECO:0000313" key="5">
    <source>
        <dbReference type="EMBL" id="KAF6230819.1"/>
    </source>
</evidence>
<dbReference type="PANTHER" id="PTHR42679">
    <property type="entry name" value="S-METHYL-5'-THIOADENOSINE PHOSPHORYLASE"/>
    <property type="match status" value="1"/>
</dbReference>
<accession>A0A8H6L0B8</accession>
<dbReference type="GO" id="GO:0006166">
    <property type="term" value="P:purine ribonucleoside salvage"/>
    <property type="evidence" value="ECO:0007669"/>
    <property type="project" value="UniProtKB-KW"/>
</dbReference>
<gene>
    <name evidence="5" type="ORF">HO173_010935</name>
</gene>
<dbReference type="GO" id="GO:0017061">
    <property type="term" value="F:S-methyl-5-thioadenosine phosphorylase activity"/>
    <property type="evidence" value="ECO:0007669"/>
    <property type="project" value="InterPro"/>
</dbReference>
<comment type="caution">
    <text evidence="5">The sequence shown here is derived from an EMBL/GenBank/DDBJ whole genome shotgun (WGS) entry which is preliminary data.</text>
</comment>
<evidence type="ECO:0000256" key="3">
    <source>
        <dbReference type="ARBA" id="ARBA00022726"/>
    </source>
</evidence>
<dbReference type="GO" id="GO:0005829">
    <property type="term" value="C:cytosol"/>
    <property type="evidence" value="ECO:0007669"/>
    <property type="project" value="TreeGrafter"/>
</dbReference>
<organism evidence="5 6">
    <name type="scientific">Letharia columbiana</name>
    <dbReference type="NCBI Taxonomy" id="112416"/>
    <lineage>
        <taxon>Eukaryota</taxon>
        <taxon>Fungi</taxon>
        <taxon>Dikarya</taxon>
        <taxon>Ascomycota</taxon>
        <taxon>Pezizomycotina</taxon>
        <taxon>Lecanoromycetes</taxon>
        <taxon>OSLEUM clade</taxon>
        <taxon>Lecanoromycetidae</taxon>
        <taxon>Lecanorales</taxon>
        <taxon>Lecanorineae</taxon>
        <taxon>Parmeliaceae</taxon>
        <taxon>Letharia</taxon>
    </lineage>
</organism>
<dbReference type="RefSeq" id="XP_037160252.1">
    <property type="nucleotide sequence ID" value="XM_037312820.1"/>
</dbReference>
<keyword evidence="3" id="KW-0660">Purine salvage</keyword>
<feature type="domain" description="Nucleoside phosphorylase" evidence="4">
    <location>
        <begin position="65"/>
        <end position="207"/>
    </location>
</feature>
<dbReference type="Pfam" id="PF01048">
    <property type="entry name" value="PNP_UDP_1"/>
    <property type="match status" value="1"/>
</dbReference>
<dbReference type="SUPFAM" id="SSF53167">
    <property type="entry name" value="Purine and uridine phosphorylases"/>
    <property type="match status" value="1"/>
</dbReference>
<evidence type="ECO:0000256" key="1">
    <source>
        <dbReference type="ARBA" id="ARBA00022676"/>
    </source>
</evidence>
<reference evidence="5 6" key="1">
    <citation type="journal article" date="2020" name="Genomics">
        <title>Complete, high-quality genomes from long-read metagenomic sequencing of two wolf lichen thalli reveals enigmatic genome architecture.</title>
        <authorList>
            <person name="McKenzie S.K."/>
            <person name="Walston R.F."/>
            <person name="Allen J.L."/>
        </authorList>
    </citation>
    <scope>NUCLEOTIDE SEQUENCE [LARGE SCALE GENOMIC DNA]</scope>
    <source>
        <strain evidence="5">WasteWater2</strain>
    </source>
</reference>
<keyword evidence="2" id="KW-0808">Transferase</keyword>
<dbReference type="PANTHER" id="PTHR42679:SF2">
    <property type="entry name" value="S-METHYL-5'-THIOADENOSINE PHOSPHORYLASE"/>
    <property type="match status" value="1"/>
</dbReference>
<name>A0A8H6L0B8_9LECA</name>
<keyword evidence="1" id="KW-0328">Glycosyltransferase</keyword>
<dbReference type="Gene3D" id="3.40.50.1580">
    <property type="entry name" value="Nucleoside phosphorylase domain"/>
    <property type="match status" value="1"/>
</dbReference>
<dbReference type="Proteomes" id="UP000578531">
    <property type="component" value="Unassembled WGS sequence"/>
</dbReference>
<protein>
    <recommendedName>
        <fullName evidence="4">Nucleoside phosphorylase domain-containing protein</fullName>
    </recommendedName>
</protein>
<dbReference type="OrthoDB" id="431409at2759"/>
<dbReference type="EMBL" id="JACCJC010000064">
    <property type="protein sequence ID" value="KAF6230819.1"/>
    <property type="molecule type" value="Genomic_DNA"/>
</dbReference>
<keyword evidence="6" id="KW-1185">Reference proteome</keyword>
<evidence type="ECO:0000313" key="6">
    <source>
        <dbReference type="Proteomes" id="UP000578531"/>
    </source>
</evidence>
<dbReference type="InterPro" id="IPR035994">
    <property type="entry name" value="Nucleoside_phosphorylase_sf"/>
</dbReference>
<evidence type="ECO:0000259" key="4">
    <source>
        <dbReference type="Pfam" id="PF01048"/>
    </source>
</evidence>
<dbReference type="InterPro" id="IPR000845">
    <property type="entry name" value="Nucleoside_phosphorylase_d"/>
</dbReference>